<accession>A0ABX8R3P4</accession>
<protein>
    <submittedName>
        <fullName evidence="1">Uncharacterized protein</fullName>
    </submittedName>
</protein>
<evidence type="ECO:0000313" key="1">
    <source>
        <dbReference type="EMBL" id="QXJ23633.1"/>
    </source>
</evidence>
<sequence>MALRRDRTDAYADFLRIAHEDTRLLHLALLRFSQGVPGGDEARKMIDEASAVVVASKGARARVQIVGSDEAGRAARAVSRAAVQISRRLGGFYFSGLPVDVGEGRAFVAVCRRELEEAGSAGRVRRRW</sequence>
<evidence type="ECO:0000313" key="2">
    <source>
        <dbReference type="Proteomes" id="UP001049518"/>
    </source>
</evidence>
<keyword evidence="2" id="KW-1185">Reference proteome</keyword>
<gene>
    <name evidence="1" type="ORF">AGRA3207_004815</name>
</gene>
<dbReference type="Proteomes" id="UP001049518">
    <property type="component" value="Chromosome"/>
</dbReference>
<name>A0ABX8R3P4_9ACTN</name>
<dbReference type="EMBL" id="CP059572">
    <property type="protein sequence ID" value="QXJ23633.1"/>
    <property type="molecule type" value="Genomic_DNA"/>
</dbReference>
<organism evidence="1 2">
    <name type="scientific">Actinomadura graeca</name>
    <dbReference type="NCBI Taxonomy" id="2750812"/>
    <lineage>
        <taxon>Bacteria</taxon>
        <taxon>Bacillati</taxon>
        <taxon>Actinomycetota</taxon>
        <taxon>Actinomycetes</taxon>
        <taxon>Streptosporangiales</taxon>
        <taxon>Thermomonosporaceae</taxon>
        <taxon>Actinomadura</taxon>
    </lineage>
</organism>
<dbReference type="RefSeq" id="WP_231329321.1">
    <property type="nucleotide sequence ID" value="NZ_CP059572.1"/>
</dbReference>
<proteinExistence type="predicted"/>
<reference evidence="1" key="1">
    <citation type="submission" date="2020-07" db="EMBL/GenBank/DDBJ databases">
        <authorList>
            <person name="Tarantini F.S."/>
            <person name="Hong K.W."/>
            <person name="Chan K.G."/>
        </authorList>
    </citation>
    <scope>NUCLEOTIDE SEQUENCE</scope>
    <source>
        <strain evidence="1">32-07</strain>
    </source>
</reference>